<dbReference type="InterPro" id="IPR001254">
    <property type="entry name" value="Trypsin_dom"/>
</dbReference>
<evidence type="ECO:0000259" key="1">
    <source>
        <dbReference type="Pfam" id="PF00089"/>
    </source>
</evidence>
<accession>A0A9D4RJ41</accession>
<proteinExistence type="predicted"/>
<dbReference type="Gene3D" id="2.40.10.10">
    <property type="entry name" value="Trypsin-like serine proteases"/>
    <property type="match status" value="1"/>
</dbReference>
<gene>
    <name evidence="2" type="ORF">DPMN_032642</name>
</gene>
<sequence>MPWDHMCLSSFGFSVFDLNLHQWKLYAGSHNISMTDPHEKTYHIWRVVLYPGYNDTSLENDIALVITVEPLQYIQI</sequence>
<dbReference type="GO" id="GO:0004252">
    <property type="term" value="F:serine-type endopeptidase activity"/>
    <property type="evidence" value="ECO:0007669"/>
    <property type="project" value="InterPro"/>
</dbReference>
<dbReference type="InterPro" id="IPR009003">
    <property type="entry name" value="Peptidase_S1_PA"/>
</dbReference>
<protein>
    <recommendedName>
        <fullName evidence="1">Peptidase S1 domain-containing protein</fullName>
    </recommendedName>
</protein>
<dbReference type="Proteomes" id="UP000828390">
    <property type="component" value="Unassembled WGS sequence"/>
</dbReference>
<dbReference type="SUPFAM" id="SSF50494">
    <property type="entry name" value="Trypsin-like serine proteases"/>
    <property type="match status" value="1"/>
</dbReference>
<dbReference type="AlphaFoldDB" id="A0A9D4RJ41"/>
<comment type="caution">
    <text evidence="2">The sequence shown here is derived from an EMBL/GenBank/DDBJ whole genome shotgun (WGS) entry which is preliminary data.</text>
</comment>
<dbReference type="EMBL" id="JAIWYP010000002">
    <property type="protein sequence ID" value="KAH3869473.1"/>
    <property type="molecule type" value="Genomic_DNA"/>
</dbReference>
<dbReference type="GO" id="GO:0006508">
    <property type="term" value="P:proteolysis"/>
    <property type="evidence" value="ECO:0007669"/>
    <property type="project" value="InterPro"/>
</dbReference>
<keyword evidence="3" id="KW-1185">Reference proteome</keyword>
<reference evidence="2" key="2">
    <citation type="submission" date="2020-11" db="EMBL/GenBank/DDBJ databases">
        <authorList>
            <person name="McCartney M.A."/>
            <person name="Auch B."/>
            <person name="Kono T."/>
            <person name="Mallez S."/>
            <person name="Becker A."/>
            <person name="Gohl D.M."/>
            <person name="Silverstein K.A.T."/>
            <person name="Koren S."/>
            <person name="Bechman K.B."/>
            <person name="Herman A."/>
            <person name="Abrahante J.E."/>
            <person name="Garbe J."/>
        </authorList>
    </citation>
    <scope>NUCLEOTIDE SEQUENCE</scope>
    <source>
        <strain evidence="2">Duluth1</strain>
        <tissue evidence="2">Whole animal</tissue>
    </source>
</reference>
<reference evidence="2" key="1">
    <citation type="journal article" date="2019" name="bioRxiv">
        <title>The Genome of the Zebra Mussel, Dreissena polymorpha: A Resource for Invasive Species Research.</title>
        <authorList>
            <person name="McCartney M.A."/>
            <person name="Auch B."/>
            <person name="Kono T."/>
            <person name="Mallez S."/>
            <person name="Zhang Y."/>
            <person name="Obille A."/>
            <person name="Becker A."/>
            <person name="Abrahante J.E."/>
            <person name="Garbe J."/>
            <person name="Badalamenti J.P."/>
            <person name="Herman A."/>
            <person name="Mangelson H."/>
            <person name="Liachko I."/>
            <person name="Sullivan S."/>
            <person name="Sone E.D."/>
            <person name="Koren S."/>
            <person name="Silverstein K.A.T."/>
            <person name="Beckman K.B."/>
            <person name="Gohl D.M."/>
        </authorList>
    </citation>
    <scope>NUCLEOTIDE SEQUENCE</scope>
    <source>
        <strain evidence="2">Duluth1</strain>
        <tissue evidence="2">Whole animal</tissue>
    </source>
</reference>
<evidence type="ECO:0000313" key="2">
    <source>
        <dbReference type="EMBL" id="KAH3869473.1"/>
    </source>
</evidence>
<dbReference type="Pfam" id="PF00089">
    <property type="entry name" value="Trypsin"/>
    <property type="match status" value="1"/>
</dbReference>
<dbReference type="InterPro" id="IPR043504">
    <property type="entry name" value="Peptidase_S1_PA_chymotrypsin"/>
</dbReference>
<organism evidence="2 3">
    <name type="scientific">Dreissena polymorpha</name>
    <name type="common">Zebra mussel</name>
    <name type="synonym">Mytilus polymorpha</name>
    <dbReference type="NCBI Taxonomy" id="45954"/>
    <lineage>
        <taxon>Eukaryota</taxon>
        <taxon>Metazoa</taxon>
        <taxon>Spiralia</taxon>
        <taxon>Lophotrochozoa</taxon>
        <taxon>Mollusca</taxon>
        <taxon>Bivalvia</taxon>
        <taxon>Autobranchia</taxon>
        <taxon>Heteroconchia</taxon>
        <taxon>Euheterodonta</taxon>
        <taxon>Imparidentia</taxon>
        <taxon>Neoheterodontei</taxon>
        <taxon>Myida</taxon>
        <taxon>Dreissenoidea</taxon>
        <taxon>Dreissenidae</taxon>
        <taxon>Dreissena</taxon>
    </lineage>
</organism>
<feature type="domain" description="Peptidase S1" evidence="1">
    <location>
        <begin position="20"/>
        <end position="70"/>
    </location>
</feature>
<name>A0A9D4RJ41_DREPO</name>
<evidence type="ECO:0000313" key="3">
    <source>
        <dbReference type="Proteomes" id="UP000828390"/>
    </source>
</evidence>